<name>A0ABX0JT37_9PROT</name>
<proteinExistence type="inferred from homology"/>
<keyword evidence="5 10" id="KW-0547">Nucleotide-binding</keyword>
<protein>
    <recommendedName>
        <fullName evidence="3 10">Phosphoenolpyruvate carboxykinase (ATP)</fullName>
        <shortName evidence="10">PCK</shortName>
        <shortName evidence="10">PEP carboxykinase</shortName>
        <shortName evidence="10">PEPCK</shortName>
        <ecNumber evidence="3 10">4.1.1.49</ecNumber>
    </recommendedName>
</protein>
<dbReference type="EMBL" id="WOTB01000032">
    <property type="protein sequence ID" value="NHN86351.1"/>
    <property type="molecule type" value="Genomic_DNA"/>
</dbReference>
<evidence type="ECO:0000256" key="7">
    <source>
        <dbReference type="ARBA" id="ARBA00022840"/>
    </source>
</evidence>
<dbReference type="NCBIfam" id="TIGR00224">
    <property type="entry name" value="pckA"/>
    <property type="match status" value="1"/>
</dbReference>
<evidence type="ECO:0000313" key="12">
    <source>
        <dbReference type="Proteomes" id="UP000635278"/>
    </source>
</evidence>
<dbReference type="NCBIfam" id="NF006821">
    <property type="entry name" value="PRK09344.1-3"/>
    <property type="match status" value="1"/>
</dbReference>
<evidence type="ECO:0000256" key="10">
    <source>
        <dbReference type="HAMAP-Rule" id="MF_00453"/>
    </source>
</evidence>
<feature type="binding site" evidence="10">
    <location>
        <position position="258"/>
    </location>
    <ligand>
        <name>Mn(2+)</name>
        <dbReference type="ChEBI" id="CHEBI:29035"/>
    </ligand>
</feature>
<comment type="cofactor">
    <cofactor evidence="10">
        <name>Mn(2+)</name>
        <dbReference type="ChEBI" id="CHEBI:29035"/>
    </cofactor>
    <text evidence="10">Binds 1 Mn(2+) ion per subunit.</text>
</comment>
<dbReference type="PANTHER" id="PTHR30031">
    <property type="entry name" value="PHOSPHOENOLPYRUVATE CARBOXYKINASE ATP"/>
    <property type="match status" value="1"/>
</dbReference>
<comment type="caution">
    <text evidence="11">The sequence shown here is derived from an EMBL/GenBank/DDBJ whole genome shotgun (WGS) entry which is preliminary data.</text>
</comment>
<evidence type="ECO:0000256" key="1">
    <source>
        <dbReference type="ARBA" id="ARBA00004742"/>
    </source>
</evidence>
<evidence type="ECO:0000256" key="2">
    <source>
        <dbReference type="ARBA" id="ARBA00006052"/>
    </source>
</evidence>
<comment type="similarity">
    <text evidence="2 10">Belongs to the phosphoenolpyruvate carboxykinase (ATP) family.</text>
</comment>
<feature type="binding site" evidence="10">
    <location>
        <position position="286"/>
    </location>
    <ligand>
        <name>ATP</name>
        <dbReference type="ChEBI" id="CHEBI:30616"/>
    </ligand>
</feature>
<sequence>MKKAGSEQFFRELSGTGIEAESSVWANLSCAALVEHAIRRNEAKLSDSGAVVALTGEHTGRSVRDKFIVREPDSEADVWWGDTNASLEPEKFRQAGQDVRAWLAKQDLFVQDLYAGADPAHRIRVRVVTTHAWNALFARNMFIRPGKDELERFEPDYVILHAPEFRMQPAVHGTRSETGVLLSFGQRLIVIAGTEYAGEIKKAIFTVMNWLLPSQNVLPMHCSANVGENEDVALFFGLSGTGKTTLSANSRRQLIGDDEHGWGQDGVFNFEGGCYAKVINLSREAEPEIWAASNRFGAVLENVILDDDRVPRFDDGSLTENTRSCYPIDYVPNARLSGRAGKPRHVIMLTADAFGVLPPISRLNPAEAAYQFMSGYTARISGTEKGLGKEPQATFSACFGAPFLPRTPQTYARQLETFLSEQNVTCWLLNTGWTGGIYGTGTRIRLAHTRALVDAVLNGDLDHASFRVEPHFGLMIPVSVPGVPDDLPDPENAWEDKAAYARTARGLVARFVDNFRSMEAGAPKAVQVVARAWMDRAAR</sequence>
<comment type="catalytic activity">
    <reaction evidence="9 10">
        <text>oxaloacetate + ATP = phosphoenolpyruvate + ADP + CO2</text>
        <dbReference type="Rhea" id="RHEA:18617"/>
        <dbReference type="ChEBI" id="CHEBI:16452"/>
        <dbReference type="ChEBI" id="CHEBI:16526"/>
        <dbReference type="ChEBI" id="CHEBI:30616"/>
        <dbReference type="ChEBI" id="CHEBI:58702"/>
        <dbReference type="ChEBI" id="CHEBI:456216"/>
        <dbReference type="EC" id="4.1.1.49"/>
    </reaction>
</comment>
<reference evidence="11 12" key="1">
    <citation type="journal article" date="2020" name="Int. J. Syst. Evol. Microbiol.">
        <title>Novel acetic acid bacteria from cider fermentations: Acetobacter conturbans sp. nov. and Acetobacter fallax sp. nov.</title>
        <authorList>
            <person name="Sombolestani A.S."/>
            <person name="Cleenwerck I."/>
            <person name="Cnockaert M."/>
            <person name="Borremans W."/>
            <person name="Wieme A.D."/>
            <person name="De Vuyst L."/>
            <person name="Vandamme P."/>
        </authorList>
    </citation>
    <scope>NUCLEOTIDE SEQUENCE [LARGE SCALE GENOMIC DNA]</scope>
    <source>
        <strain evidence="11 12">LMG 30640</strain>
    </source>
</reference>
<keyword evidence="10" id="KW-0464">Manganese</keyword>
<comment type="pathway">
    <text evidence="1 10">Carbohydrate biosynthesis; gluconeogenesis.</text>
</comment>
<evidence type="ECO:0000256" key="3">
    <source>
        <dbReference type="ARBA" id="ARBA00012363"/>
    </source>
</evidence>
<dbReference type="InterPro" id="IPR001272">
    <property type="entry name" value="PEP_carboxykinase_ATP"/>
</dbReference>
<gene>
    <name evidence="10 11" type="primary">pckA</name>
    <name evidence="11" type="ORF">GOB93_17160</name>
</gene>
<keyword evidence="8 10" id="KW-0456">Lyase</keyword>
<feature type="binding site" evidence="10">
    <location>
        <position position="61"/>
    </location>
    <ligand>
        <name>substrate</name>
    </ligand>
</feature>
<comment type="function">
    <text evidence="10">Involved in the gluconeogenesis. Catalyzes the conversion of oxaloacetate (OAA) to phosphoenolpyruvate (PEP) through direct phosphoryl transfer between the nucleoside triphosphate and OAA.</text>
</comment>
<dbReference type="Gene3D" id="2.170.8.10">
    <property type="entry name" value="Phosphoenolpyruvate Carboxykinase, domain 2"/>
    <property type="match status" value="1"/>
</dbReference>
<keyword evidence="12" id="KW-1185">Reference proteome</keyword>
<keyword evidence="10" id="KW-0479">Metal-binding</keyword>
<feature type="binding site" evidence="10">
    <location>
        <position position="202"/>
    </location>
    <ligand>
        <name>Mn(2+)</name>
        <dbReference type="ChEBI" id="CHEBI:29035"/>
    </ligand>
</feature>
<dbReference type="PIRSF" id="PIRSF006294">
    <property type="entry name" value="PEP_crbxkin"/>
    <property type="match status" value="1"/>
</dbReference>
<keyword evidence="6 10" id="KW-0210">Decarboxylase</keyword>
<evidence type="ECO:0000256" key="4">
    <source>
        <dbReference type="ARBA" id="ARBA00022432"/>
    </source>
</evidence>
<feature type="binding site" evidence="10">
    <location>
        <position position="449"/>
    </location>
    <ligand>
        <name>ATP</name>
        <dbReference type="ChEBI" id="CHEBI:30616"/>
    </ligand>
</feature>
<evidence type="ECO:0000256" key="8">
    <source>
        <dbReference type="ARBA" id="ARBA00023239"/>
    </source>
</evidence>
<feature type="binding site" evidence="10">
    <location>
        <position position="221"/>
    </location>
    <ligand>
        <name>Mn(2+)</name>
        <dbReference type="ChEBI" id="CHEBI:29035"/>
    </ligand>
</feature>
<evidence type="ECO:0000256" key="9">
    <source>
        <dbReference type="ARBA" id="ARBA00047371"/>
    </source>
</evidence>
<dbReference type="InterPro" id="IPR013035">
    <property type="entry name" value="PEP_carboxykinase_C"/>
</dbReference>
<organism evidence="11 12">
    <name type="scientific">Acetobacter musti</name>
    <dbReference type="NCBI Taxonomy" id="864732"/>
    <lineage>
        <taxon>Bacteria</taxon>
        <taxon>Pseudomonadati</taxon>
        <taxon>Pseudomonadota</taxon>
        <taxon>Alphaproteobacteria</taxon>
        <taxon>Acetobacterales</taxon>
        <taxon>Acetobacteraceae</taxon>
        <taxon>Acetobacter</taxon>
    </lineage>
</organism>
<feature type="binding site" evidence="10">
    <location>
        <position position="323"/>
    </location>
    <ligand>
        <name>substrate</name>
    </ligand>
</feature>
<keyword evidence="10" id="KW-0963">Cytoplasm</keyword>
<evidence type="ECO:0000313" key="11">
    <source>
        <dbReference type="EMBL" id="NHN86351.1"/>
    </source>
</evidence>
<dbReference type="HAMAP" id="MF_00453">
    <property type="entry name" value="PEPCK_ATP"/>
    <property type="match status" value="1"/>
</dbReference>
<dbReference type="Pfam" id="PF01293">
    <property type="entry name" value="PEPCK_ATP"/>
    <property type="match status" value="1"/>
</dbReference>
<dbReference type="SUPFAM" id="SSF68923">
    <property type="entry name" value="PEP carboxykinase N-terminal domain"/>
    <property type="match status" value="1"/>
</dbReference>
<feature type="binding site" evidence="10">
    <location>
        <position position="202"/>
    </location>
    <ligand>
        <name>ATP</name>
        <dbReference type="ChEBI" id="CHEBI:30616"/>
    </ligand>
</feature>
<accession>A0ABX0JT37</accession>
<evidence type="ECO:0000256" key="6">
    <source>
        <dbReference type="ARBA" id="ARBA00022793"/>
    </source>
</evidence>
<dbReference type="PANTHER" id="PTHR30031:SF0">
    <property type="entry name" value="PHOSPHOENOLPYRUVATE CARBOXYKINASE (ATP)"/>
    <property type="match status" value="1"/>
</dbReference>
<feature type="binding site" evidence="10">
    <location>
        <position position="221"/>
    </location>
    <ligand>
        <name>ATP</name>
        <dbReference type="ChEBI" id="CHEBI:30616"/>
    </ligand>
</feature>
<dbReference type="Gene3D" id="3.40.449.10">
    <property type="entry name" value="Phosphoenolpyruvate Carboxykinase, domain 1"/>
    <property type="match status" value="1"/>
</dbReference>
<feature type="binding site" evidence="10">
    <location>
        <begin position="443"/>
        <end position="444"/>
    </location>
    <ligand>
        <name>ATP</name>
        <dbReference type="ChEBI" id="CHEBI:30616"/>
    </ligand>
</feature>
<feature type="binding site" evidence="10">
    <location>
        <position position="196"/>
    </location>
    <ligand>
        <name>substrate</name>
    </ligand>
</feature>
<dbReference type="InterPro" id="IPR008210">
    <property type="entry name" value="PEP_carboxykinase_N"/>
</dbReference>
<comment type="subcellular location">
    <subcellularLocation>
        <location evidence="10">Cytoplasm</location>
    </subcellularLocation>
</comment>
<dbReference type="NCBIfam" id="NF006820">
    <property type="entry name" value="PRK09344.1-2"/>
    <property type="match status" value="1"/>
</dbReference>
<dbReference type="EC" id="4.1.1.49" evidence="3 10"/>
<dbReference type="SUPFAM" id="SSF53795">
    <property type="entry name" value="PEP carboxykinase-like"/>
    <property type="match status" value="1"/>
</dbReference>
<dbReference type="GO" id="GO:0004612">
    <property type="term" value="F:phosphoenolpyruvate carboxykinase (ATP) activity"/>
    <property type="evidence" value="ECO:0007669"/>
    <property type="project" value="UniProtKB-EC"/>
</dbReference>
<keyword evidence="7 10" id="KW-0067">ATP-binding</keyword>
<dbReference type="RefSeq" id="WP_173584726.1">
    <property type="nucleotide sequence ID" value="NZ_WOTB01000032.1"/>
</dbReference>
<keyword evidence="4 10" id="KW-0312">Gluconeogenesis</keyword>
<feature type="binding site" evidence="10">
    <location>
        <position position="202"/>
    </location>
    <ligand>
        <name>substrate</name>
    </ligand>
</feature>
<evidence type="ECO:0000256" key="5">
    <source>
        <dbReference type="ARBA" id="ARBA00022741"/>
    </source>
</evidence>
<dbReference type="Proteomes" id="UP000635278">
    <property type="component" value="Unassembled WGS sequence"/>
</dbReference>
<feature type="binding site" evidence="10">
    <location>
        <begin position="237"/>
        <end position="245"/>
    </location>
    <ligand>
        <name>ATP</name>
        <dbReference type="ChEBI" id="CHEBI:30616"/>
    </ligand>
</feature>
<dbReference type="Gene3D" id="3.90.228.20">
    <property type="match status" value="1"/>
</dbReference>
<feature type="binding site" evidence="10">
    <location>
        <position position="323"/>
    </location>
    <ligand>
        <name>ATP</name>
        <dbReference type="ChEBI" id="CHEBI:30616"/>
    </ligand>
</feature>